<gene>
    <name evidence="3" type="ORF">AAF712_016113</name>
</gene>
<evidence type="ECO:0000313" key="3">
    <source>
        <dbReference type="EMBL" id="KAL0057251.1"/>
    </source>
</evidence>
<feature type="compositionally biased region" description="Basic residues" evidence="1">
    <location>
        <begin position="301"/>
        <end position="316"/>
    </location>
</feature>
<evidence type="ECO:0000259" key="2">
    <source>
        <dbReference type="Pfam" id="PF03235"/>
    </source>
</evidence>
<protein>
    <recommendedName>
        <fullName evidence="2">GmrSD restriction endonucleases N-terminal domain-containing protein</fullName>
    </recommendedName>
</protein>
<comment type="caution">
    <text evidence="3">The sequence shown here is derived from an EMBL/GenBank/DDBJ whole genome shotgun (WGS) entry which is preliminary data.</text>
</comment>
<reference evidence="3 4" key="1">
    <citation type="submission" date="2024-05" db="EMBL/GenBank/DDBJ databases">
        <title>A draft genome resource for the thread blight pathogen Marasmius tenuissimus strain MS-2.</title>
        <authorList>
            <person name="Yulfo-Soto G.E."/>
            <person name="Baruah I.K."/>
            <person name="Amoako-Attah I."/>
            <person name="Bukari Y."/>
            <person name="Meinhardt L.W."/>
            <person name="Bailey B.A."/>
            <person name="Cohen S.P."/>
        </authorList>
    </citation>
    <scope>NUCLEOTIDE SEQUENCE [LARGE SCALE GENOMIC DNA]</scope>
    <source>
        <strain evidence="3 4">MS-2</strain>
    </source>
</reference>
<dbReference type="Pfam" id="PF03235">
    <property type="entry name" value="GmrSD_N"/>
    <property type="match status" value="1"/>
</dbReference>
<feature type="region of interest" description="Disordered" evidence="1">
    <location>
        <begin position="471"/>
        <end position="575"/>
    </location>
</feature>
<sequence>MDYSNYDDDTYAGESSMTFTPHTVPPPTSVSQAEASTAGKPTAFIDQEYTVGRCLKAPRVHTFSVQGLFDQLEKGYIDVSPDYQRDVVWKQDRQEGLIESLFKNYYVPPILFCGYITLFRSSDRIHMTFGAATCMDKEGAEFKTCMDGKQRLTSIQSETDDILWFTDNQEVKIRGLKRLLPQRLRDIFCSKQISCVEYEEISDDDQRDIFIRVQKGMALTGPEKLRAMGGPRREFIDALVKKHVTEDGLRHKEVGWGSERAKDFQCFSYATVAISRWDADQGLKTFLNASSISSWLDEKPKKRKRKSAARGRKKAKPSAPRQESSDVEMDDEEDEEHRPRGPVAPVPEALRGKVEDTYQLVVALARDQRYNRAFRPLGTIMKVSPIEMIGIPLLVYALHTSRSPLDEDTTASTPEHTKEELCQLIMIMRRLLHKTYPYAVKINYRVGKSMVDFCLEASKDAQGTIKKYEEALGGGPDMKEAGDDGMNPEPITTMSTTEPSPSQGTIPVTSGDGSRIPVDQPQLGPTAPSPTLPALQTSPHVPRSQQHRPLSSSASQSQAVPRALQTNRSNKRRLP</sequence>
<feature type="domain" description="GmrSD restriction endonucleases N-terminal" evidence="2">
    <location>
        <begin position="66"/>
        <end position="186"/>
    </location>
</feature>
<dbReference type="PANTHER" id="PTHR39639">
    <property type="entry name" value="CHROMOSOME 16, WHOLE GENOME SHOTGUN SEQUENCE"/>
    <property type="match status" value="1"/>
</dbReference>
<evidence type="ECO:0000313" key="4">
    <source>
        <dbReference type="Proteomes" id="UP001437256"/>
    </source>
</evidence>
<feature type="compositionally biased region" description="Polar residues" evidence="1">
    <location>
        <begin position="534"/>
        <end position="568"/>
    </location>
</feature>
<accession>A0ABR2Z6S3</accession>
<evidence type="ECO:0000256" key="1">
    <source>
        <dbReference type="SAM" id="MobiDB-lite"/>
    </source>
</evidence>
<name>A0ABR2Z6S3_9AGAR</name>
<organism evidence="3 4">
    <name type="scientific">Marasmius tenuissimus</name>
    <dbReference type="NCBI Taxonomy" id="585030"/>
    <lineage>
        <taxon>Eukaryota</taxon>
        <taxon>Fungi</taxon>
        <taxon>Dikarya</taxon>
        <taxon>Basidiomycota</taxon>
        <taxon>Agaricomycotina</taxon>
        <taxon>Agaricomycetes</taxon>
        <taxon>Agaricomycetidae</taxon>
        <taxon>Agaricales</taxon>
        <taxon>Marasmiineae</taxon>
        <taxon>Marasmiaceae</taxon>
        <taxon>Marasmius</taxon>
    </lineage>
</organism>
<feature type="compositionally biased region" description="Acidic residues" evidence="1">
    <location>
        <begin position="325"/>
        <end position="335"/>
    </location>
</feature>
<dbReference type="Proteomes" id="UP001437256">
    <property type="component" value="Unassembled WGS sequence"/>
</dbReference>
<dbReference type="PANTHER" id="PTHR39639:SF1">
    <property type="entry name" value="DUF262 DOMAIN-CONTAINING PROTEIN"/>
    <property type="match status" value="1"/>
</dbReference>
<feature type="compositionally biased region" description="Polar residues" evidence="1">
    <location>
        <begin position="490"/>
        <end position="512"/>
    </location>
</feature>
<feature type="region of interest" description="Disordered" evidence="1">
    <location>
        <begin position="297"/>
        <end position="349"/>
    </location>
</feature>
<proteinExistence type="predicted"/>
<dbReference type="EMBL" id="JBBXMP010000611">
    <property type="protein sequence ID" value="KAL0057251.1"/>
    <property type="molecule type" value="Genomic_DNA"/>
</dbReference>
<dbReference type="InterPro" id="IPR004919">
    <property type="entry name" value="GmrSD_N"/>
</dbReference>
<feature type="region of interest" description="Disordered" evidence="1">
    <location>
        <begin position="14"/>
        <end position="37"/>
    </location>
</feature>
<keyword evidence="4" id="KW-1185">Reference proteome</keyword>